<dbReference type="GO" id="GO:0008017">
    <property type="term" value="F:microtubule binding"/>
    <property type="evidence" value="ECO:0007669"/>
    <property type="project" value="InterPro"/>
</dbReference>
<keyword evidence="6" id="KW-0206">Cytoskeleton</keyword>
<protein>
    <submittedName>
        <fullName evidence="9">Uncharacterized protein</fullName>
    </submittedName>
</protein>
<evidence type="ECO:0000256" key="4">
    <source>
        <dbReference type="ARBA" id="ARBA00022701"/>
    </source>
</evidence>
<evidence type="ECO:0000256" key="3">
    <source>
        <dbReference type="ARBA" id="ARBA00022490"/>
    </source>
</evidence>
<keyword evidence="5 7" id="KW-0175">Coiled coil</keyword>
<feature type="compositionally biased region" description="Polar residues" evidence="8">
    <location>
        <begin position="16"/>
        <end position="28"/>
    </location>
</feature>
<gene>
    <name evidence="9" type="ORF">GOBAR_AA19894</name>
</gene>
<evidence type="ECO:0000256" key="6">
    <source>
        <dbReference type="ARBA" id="ARBA00023212"/>
    </source>
</evidence>
<keyword evidence="3" id="KW-0963">Cytoplasm</keyword>
<dbReference type="GO" id="GO:0005874">
    <property type="term" value="C:microtubule"/>
    <property type="evidence" value="ECO:0007669"/>
    <property type="project" value="UniProtKB-KW"/>
</dbReference>
<organism evidence="9 10">
    <name type="scientific">Gossypium barbadense</name>
    <name type="common">Sea Island cotton</name>
    <name type="synonym">Hibiscus barbadensis</name>
    <dbReference type="NCBI Taxonomy" id="3634"/>
    <lineage>
        <taxon>Eukaryota</taxon>
        <taxon>Viridiplantae</taxon>
        <taxon>Streptophyta</taxon>
        <taxon>Embryophyta</taxon>
        <taxon>Tracheophyta</taxon>
        <taxon>Spermatophyta</taxon>
        <taxon>Magnoliopsida</taxon>
        <taxon>eudicotyledons</taxon>
        <taxon>Gunneridae</taxon>
        <taxon>Pentapetalae</taxon>
        <taxon>rosids</taxon>
        <taxon>malvids</taxon>
        <taxon>Malvales</taxon>
        <taxon>Malvaceae</taxon>
        <taxon>Malvoideae</taxon>
        <taxon>Gossypium</taxon>
    </lineage>
</organism>
<keyword evidence="4" id="KW-0493">Microtubule</keyword>
<sequence length="138" mass="15241">MEEVAGEAAEVRTNVRSESPMRMTSATTAGVPPSLTVSASFRESGGKGSSRRRGVRPSFDADNDFVPFLHGSDPVKLELTRLENEVRDKDRELGEAQAEIKALRMSERLREKACEEIRALASKTVVMKLFAVVLYTIL</sequence>
<dbReference type="AlphaFoldDB" id="A0A2P5XBS9"/>
<evidence type="ECO:0000313" key="10">
    <source>
        <dbReference type="Proteomes" id="UP000239757"/>
    </source>
</evidence>
<evidence type="ECO:0000256" key="5">
    <source>
        <dbReference type="ARBA" id="ARBA00023054"/>
    </source>
</evidence>
<feature type="coiled-coil region" evidence="7">
    <location>
        <begin position="79"/>
        <end position="106"/>
    </location>
</feature>
<dbReference type="Proteomes" id="UP000239757">
    <property type="component" value="Unassembled WGS sequence"/>
</dbReference>
<dbReference type="PANTHER" id="PTHR31246:SF17">
    <property type="entry name" value="MICROTUBULE-ASSOCIATED PROTEIN 70-2"/>
    <property type="match status" value="1"/>
</dbReference>
<comment type="subcellular location">
    <subcellularLocation>
        <location evidence="1">Cytoplasm</location>
        <location evidence="1">Cytoskeleton</location>
    </subcellularLocation>
</comment>
<feature type="region of interest" description="Disordered" evidence="8">
    <location>
        <begin position="1"/>
        <end position="58"/>
    </location>
</feature>
<evidence type="ECO:0000256" key="7">
    <source>
        <dbReference type="SAM" id="Coils"/>
    </source>
</evidence>
<comment type="similarity">
    <text evidence="2">Belongs to the MAP70 family.</text>
</comment>
<dbReference type="PANTHER" id="PTHR31246">
    <property type="entry name" value="MICROTUBULE-ASSOCIATED PROTEIN 70-2"/>
    <property type="match status" value="1"/>
</dbReference>
<evidence type="ECO:0000256" key="8">
    <source>
        <dbReference type="SAM" id="MobiDB-lite"/>
    </source>
</evidence>
<accession>A0A2P5XBS9</accession>
<evidence type="ECO:0000313" key="9">
    <source>
        <dbReference type="EMBL" id="PPS00790.1"/>
    </source>
</evidence>
<evidence type="ECO:0000256" key="1">
    <source>
        <dbReference type="ARBA" id="ARBA00004245"/>
    </source>
</evidence>
<dbReference type="OrthoDB" id="1716264at2759"/>
<name>A0A2P5XBS9_GOSBA</name>
<dbReference type="InterPro" id="IPR009768">
    <property type="entry name" value="MAP70"/>
</dbReference>
<dbReference type="GO" id="GO:0007010">
    <property type="term" value="P:cytoskeleton organization"/>
    <property type="evidence" value="ECO:0007669"/>
    <property type="project" value="InterPro"/>
</dbReference>
<dbReference type="EMBL" id="KZ665227">
    <property type="protein sequence ID" value="PPS00790.1"/>
    <property type="molecule type" value="Genomic_DNA"/>
</dbReference>
<reference evidence="9 10" key="1">
    <citation type="submission" date="2015-01" db="EMBL/GenBank/DDBJ databases">
        <title>Genome of allotetraploid Gossypium barbadense reveals genomic plasticity and fiber elongation in cotton evolution.</title>
        <authorList>
            <person name="Chen X."/>
            <person name="Liu X."/>
            <person name="Zhao B."/>
            <person name="Zheng H."/>
            <person name="Hu Y."/>
            <person name="Lu G."/>
            <person name="Yang C."/>
            <person name="Chen J."/>
            <person name="Shan C."/>
            <person name="Zhang L."/>
            <person name="Zhou Y."/>
            <person name="Wang L."/>
            <person name="Guo W."/>
            <person name="Bai Y."/>
            <person name="Ruan J."/>
            <person name="Shangguan X."/>
            <person name="Mao Y."/>
            <person name="Jiang J."/>
            <person name="Zhu Y."/>
            <person name="Lei J."/>
            <person name="Kang H."/>
            <person name="Chen S."/>
            <person name="He X."/>
            <person name="Wang R."/>
            <person name="Wang Y."/>
            <person name="Chen J."/>
            <person name="Wang L."/>
            <person name="Yu S."/>
            <person name="Wang B."/>
            <person name="Wei J."/>
            <person name="Song S."/>
            <person name="Lu X."/>
            <person name="Gao Z."/>
            <person name="Gu W."/>
            <person name="Deng X."/>
            <person name="Ma D."/>
            <person name="Wang S."/>
            <person name="Liang W."/>
            <person name="Fang L."/>
            <person name="Cai C."/>
            <person name="Zhu X."/>
            <person name="Zhou B."/>
            <person name="Zhang Y."/>
            <person name="Chen Z."/>
            <person name="Xu S."/>
            <person name="Zhu R."/>
            <person name="Wang S."/>
            <person name="Zhang T."/>
            <person name="Zhao G."/>
        </authorList>
    </citation>
    <scope>NUCLEOTIDE SEQUENCE [LARGE SCALE GENOMIC DNA]</scope>
    <source>
        <strain evidence="10">cv. Xinhai21</strain>
        <tissue evidence="9">Leaf</tissue>
    </source>
</reference>
<evidence type="ECO:0000256" key="2">
    <source>
        <dbReference type="ARBA" id="ARBA00008825"/>
    </source>
</evidence>
<dbReference type="Pfam" id="PF07058">
    <property type="entry name" value="MAP70"/>
    <property type="match status" value="1"/>
</dbReference>
<proteinExistence type="inferred from homology"/>